<dbReference type="NCBIfam" id="TIGR02595">
    <property type="entry name" value="PEP_CTERM"/>
    <property type="match status" value="1"/>
</dbReference>
<dbReference type="EMBL" id="CP047593">
    <property type="protein sequence ID" value="QHI67952.1"/>
    <property type="molecule type" value="Genomic_DNA"/>
</dbReference>
<dbReference type="Proteomes" id="UP000464954">
    <property type="component" value="Chromosome"/>
</dbReference>
<feature type="domain" description="Ice-binding protein C-terminal" evidence="2">
    <location>
        <begin position="181"/>
        <end position="203"/>
    </location>
</feature>
<keyword evidence="4" id="KW-1185">Reference proteome</keyword>
<proteinExistence type="predicted"/>
<keyword evidence="1" id="KW-0732">Signal</keyword>
<accession>A0A6P1M1H4</accession>
<feature type="signal peptide" evidence="1">
    <location>
        <begin position="1"/>
        <end position="18"/>
    </location>
</feature>
<dbReference type="KEGG" id="taer:GT409_00310"/>
<reference evidence="3 4" key="1">
    <citation type="submission" date="2020-01" db="EMBL/GenBank/DDBJ databases">
        <title>Ponticoccus aerotolerans gen. nov., sp. nov., an anaerobic bacterium and proposal of Ponticoccusceae fam. nov., Ponticoccusles ord. nov. and Ponticoccuse classis nov. in the phylum Kiritimatiellaeota.</title>
        <authorList>
            <person name="Zhou L.Y."/>
            <person name="Du Z.J."/>
        </authorList>
    </citation>
    <scope>NUCLEOTIDE SEQUENCE [LARGE SCALE GENOMIC DNA]</scope>
    <source>
        <strain evidence="3 4">S-5007</strain>
    </source>
</reference>
<dbReference type="AlphaFoldDB" id="A0A6P1M1H4"/>
<evidence type="ECO:0000256" key="1">
    <source>
        <dbReference type="SAM" id="SignalP"/>
    </source>
</evidence>
<feature type="chain" id="PRO_5026825172" evidence="1">
    <location>
        <begin position="19"/>
        <end position="211"/>
    </location>
</feature>
<gene>
    <name evidence="3" type="ORF">GT409_00310</name>
</gene>
<name>A0A6P1M1H4_9BACT</name>
<dbReference type="RefSeq" id="WP_160625986.1">
    <property type="nucleotide sequence ID" value="NZ_CP047593.1"/>
</dbReference>
<organism evidence="3 4">
    <name type="scientific">Tichowtungia aerotolerans</name>
    <dbReference type="NCBI Taxonomy" id="2697043"/>
    <lineage>
        <taxon>Bacteria</taxon>
        <taxon>Pseudomonadati</taxon>
        <taxon>Kiritimatiellota</taxon>
        <taxon>Tichowtungiia</taxon>
        <taxon>Tichowtungiales</taxon>
        <taxon>Tichowtungiaceae</taxon>
        <taxon>Tichowtungia</taxon>
    </lineage>
</organism>
<dbReference type="InterPro" id="IPR013424">
    <property type="entry name" value="Ice-binding_C"/>
</dbReference>
<evidence type="ECO:0000313" key="3">
    <source>
        <dbReference type="EMBL" id="QHI67952.1"/>
    </source>
</evidence>
<dbReference type="Pfam" id="PF07589">
    <property type="entry name" value="PEP-CTERM"/>
    <property type="match status" value="1"/>
</dbReference>
<sequence>MKKAIIIALTAITSVAMANELLWGTSTVLQDQTGSTIATSFGDPLSGAFAQLVYAGADGQIDAFGTSGAGTTGDDMVVAINYAYGTTAAPFAQPGLLGKFNLLTTSGVNSLAENGTYYVRLFNAANSNYGDGTSASVFGTAITYYWDSGVTTFSYDELGADVSWDFASGGSPATGDWTAVAVPEPATIGLLGLGTMAAWFIRRSKQAREEA</sequence>
<evidence type="ECO:0000259" key="2">
    <source>
        <dbReference type="Pfam" id="PF07589"/>
    </source>
</evidence>
<protein>
    <submittedName>
        <fullName evidence="3">PEP-CTERM sorting domain-containing protein</fullName>
    </submittedName>
</protein>
<evidence type="ECO:0000313" key="4">
    <source>
        <dbReference type="Proteomes" id="UP000464954"/>
    </source>
</evidence>